<organism evidence="2">
    <name type="scientific">Corethrella appendiculata</name>
    <dbReference type="NCBI Taxonomy" id="1370023"/>
    <lineage>
        <taxon>Eukaryota</taxon>
        <taxon>Metazoa</taxon>
        <taxon>Ecdysozoa</taxon>
        <taxon>Arthropoda</taxon>
        <taxon>Hexapoda</taxon>
        <taxon>Insecta</taxon>
        <taxon>Pterygota</taxon>
        <taxon>Neoptera</taxon>
        <taxon>Endopterygota</taxon>
        <taxon>Diptera</taxon>
        <taxon>Nematocera</taxon>
        <taxon>Culicoidea</taxon>
        <taxon>Chaoboridae</taxon>
        <taxon>Corethrella</taxon>
    </lineage>
</organism>
<dbReference type="AlphaFoldDB" id="U5EPF1"/>
<keyword evidence="1" id="KW-0812">Transmembrane</keyword>
<evidence type="ECO:0000256" key="1">
    <source>
        <dbReference type="SAM" id="Phobius"/>
    </source>
</evidence>
<feature type="transmembrane region" description="Helical" evidence="1">
    <location>
        <begin position="12"/>
        <end position="33"/>
    </location>
</feature>
<name>U5EPF1_9DIPT</name>
<protein>
    <submittedName>
        <fullName evidence="2">Uncharacterized protein</fullName>
    </submittedName>
</protein>
<dbReference type="EMBL" id="GANO01004719">
    <property type="protein sequence ID" value="JAB55152.1"/>
    <property type="molecule type" value="mRNA"/>
</dbReference>
<geneLocation type="mitochondrion" evidence="2"/>
<reference evidence="2" key="1">
    <citation type="journal article" date="2014" name="Insect Biochem. Mol. Biol.">
        <title>An insight into the sialome of the frog biting fly, Corethrella appendiculata.</title>
        <authorList>
            <person name="Ribeiro J.M.C."/>
            <person name="Chagas A.C."/>
            <person name="Pham V.M."/>
            <person name="Lounibos L.P."/>
            <person name="Calvo E."/>
        </authorList>
    </citation>
    <scope>NUCLEOTIDE SEQUENCE</scope>
    <source>
        <tissue evidence="2">Salivary glands</tissue>
    </source>
</reference>
<proteinExistence type="evidence at transcript level"/>
<keyword evidence="2" id="KW-0496">Mitochondrion</keyword>
<sequence>PELMSLHKINFQIFFVKFYAKFQLINIFVFSAVNVNKMNSIWMFFSSFRKLRWLIWIWNFDFHFFSYMRNLSNFEWPNLASTTY</sequence>
<evidence type="ECO:0000313" key="2">
    <source>
        <dbReference type="EMBL" id="JAB55152.1"/>
    </source>
</evidence>
<accession>U5EPF1</accession>
<feature type="non-terminal residue" evidence="2">
    <location>
        <position position="1"/>
    </location>
</feature>
<keyword evidence="1" id="KW-0472">Membrane</keyword>
<keyword evidence="1" id="KW-1133">Transmembrane helix</keyword>